<reference evidence="1" key="1">
    <citation type="journal article" date="2019" name="bioRxiv">
        <title>The Genome of the Zebra Mussel, Dreissena polymorpha: A Resource for Invasive Species Research.</title>
        <authorList>
            <person name="McCartney M.A."/>
            <person name="Auch B."/>
            <person name="Kono T."/>
            <person name="Mallez S."/>
            <person name="Zhang Y."/>
            <person name="Obille A."/>
            <person name="Becker A."/>
            <person name="Abrahante J.E."/>
            <person name="Garbe J."/>
            <person name="Badalamenti J.P."/>
            <person name="Herman A."/>
            <person name="Mangelson H."/>
            <person name="Liachko I."/>
            <person name="Sullivan S."/>
            <person name="Sone E.D."/>
            <person name="Koren S."/>
            <person name="Silverstein K.A.T."/>
            <person name="Beckman K.B."/>
            <person name="Gohl D.M."/>
        </authorList>
    </citation>
    <scope>NUCLEOTIDE SEQUENCE</scope>
    <source>
        <strain evidence="1">Duluth1</strain>
        <tissue evidence="1">Whole animal</tissue>
    </source>
</reference>
<name>A0A9D4RJ11_DREPO</name>
<protein>
    <submittedName>
        <fullName evidence="1">Uncharacterized protein</fullName>
    </submittedName>
</protein>
<sequence length="62" mass="7098">MLDCSARRATNNVTLMFALFEDPEEILKAMPKKIGIECAGKSLNMFRTCELLKVHYLSVYRS</sequence>
<evidence type="ECO:0000313" key="1">
    <source>
        <dbReference type="EMBL" id="KAH3868020.1"/>
    </source>
</evidence>
<dbReference type="Proteomes" id="UP000828390">
    <property type="component" value="Unassembled WGS sequence"/>
</dbReference>
<dbReference type="EMBL" id="JAIWYP010000002">
    <property type="protein sequence ID" value="KAH3868020.1"/>
    <property type="molecule type" value="Genomic_DNA"/>
</dbReference>
<organism evidence="1 2">
    <name type="scientific">Dreissena polymorpha</name>
    <name type="common">Zebra mussel</name>
    <name type="synonym">Mytilus polymorpha</name>
    <dbReference type="NCBI Taxonomy" id="45954"/>
    <lineage>
        <taxon>Eukaryota</taxon>
        <taxon>Metazoa</taxon>
        <taxon>Spiralia</taxon>
        <taxon>Lophotrochozoa</taxon>
        <taxon>Mollusca</taxon>
        <taxon>Bivalvia</taxon>
        <taxon>Autobranchia</taxon>
        <taxon>Heteroconchia</taxon>
        <taxon>Euheterodonta</taxon>
        <taxon>Imparidentia</taxon>
        <taxon>Neoheterodontei</taxon>
        <taxon>Myida</taxon>
        <taxon>Dreissenoidea</taxon>
        <taxon>Dreissenidae</taxon>
        <taxon>Dreissena</taxon>
    </lineage>
</organism>
<reference evidence="1" key="2">
    <citation type="submission" date="2020-11" db="EMBL/GenBank/DDBJ databases">
        <authorList>
            <person name="McCartney M.A."/>
            <person name="Auch B."/>
            <person name="Kono T."/>
            <person name="Mallez S."/>
            <person name="Becker A."/>
            <person name="Gohl D.M."/>
            <person name="Silverstein K.A.T."/>
            <person name="Koren S."/>
            <person name="Bechman K.B."/>
            <person name="Herman A."/>
            <person name="Abrahante J.E."/>
            <person name="Garbe J."/>
        </authorList>
    </citation>
    <scope>NUCLEOTIDE SEQUENCE</scope>
    <source>
        <strain evidence="1">Duluth1</strain>
        <tissue evidence="1">Whole animal</tissue>
    </source>
</reference>
<keyword evidence="2" id="KW-1185">Reference proteome</keyword>
<dbReference type="AlphaFoldDB" id="A0A9D4RJ11"/>
<accession>A0A9D4RJ11</accession>
<evidence type="ECO:0000313" key="2">
    <source>
        <dbReference type="Proteomes" id="UP000828390"/>
    </source>
</evidence>
<gene>
    <name evidence="1" type="ORF">DPMN_031157</name>
</gene>
<proteinExistence type="predicted"/>
<comment type="caution">
    <text evidence="1">The sequence shown here is derived from an EMBL/GenBank/DDBJ whole genome shotgun (WGS) entry which is preliminary data.</text>
</comment>